<evidence type="ECO:0000313" key="14">
    <source>
        <dbReference type="RefSeq" id="XP_008484791.1"/>
    </source>
</evidence>
<evidence type="ECO:0000256" key="4">
    <source>
        <dbReference type="ARBA" id="ARBA00022448"/>
    </source>
</evidence>
<comment type="subcellular location">
    <subcellularLocation>
        <location evidence="1">Mitochondrion inner membrane</location>
        <topology evidence="1">Peripheral membrane protein</topology>
        <orientation evidence="1">Matrix side</orientation>
    </subcellularLocation>
</comment>
<evidence type="ECO:0000256" key="1">
    <source>
        <dbReference type="ARBA" id="ARBA00004443"/>
    </source>
</evidence>
<dbReference type="GeneID" id="103521458"/>
<keyword evidence="5 12" id="KW-0679">Respiratory chain</keyword>
<sequence length="105" mass="12820">MASKRAGSALQKWAWEYSGFRKYGLYYDDLANETPVVEEALRRLPEKLKNERHFRQLRAVQLNIQKSILPKDQWTKYEDETRYLKPYIEQVEKEFKEKEEWGKLY</sequence>
<keyword evidence="8 12" id="KW-0496">Mitochondrion</keyword>
<dbReference type="Pfam" id="PF02271">
    <property type="entry name" value="UCR_14kD"/>
    <property type="match status" value="1"/>
</dbReference>
<keyword evidence="4 12" id="KW-0813">Transport</keyword>
<organism evidence="13 15">
    <name type="scientific">Diaphorina citri</name>
    <name type="common">Asian citrus psyllid</name>
    <dbReference type="NCBI Taxonomy" id="121845"/>
    <lineage>
        <taxon>Eukaryota</taxon>
        <taxon>Metazoa</taxon>
        <taxon>Ecdysozoa</taxon>
        <taxon>Arthropoda</taxon>
        <taxon>Hexapoda</taxon>
        <taxon>Insecta</taxon>
        <taxon>Pterygota</taxon>
        <taxon>Neoptera</taxon>
        <taxon>Paraneoptera</taxon>
        <taxon>Hemiptera</taxon>
        <taxon>Sternorrhyncha</taxon>
        <taxon>Psylloidea</taxon>
        <taxon>Psyllidae</taxon>
        <taxon>Diaphorininae</taxon>
        <taxon>Diaphorina</taxon>
    </lineage>
</organism>
<evidence type="ECO:0000256" key="5">
    <source>
        <dbReference type="ARBA" id="ARBA00022660"/>
    </source>
</evidence>
<evidence type="ECO:0000256" key="3">
    <source>
        <dbReference type="ARBA" id="ARBA00016323"/>
    </source>
</evidence>
<comment type="subunit">
    <text evidence="11">Component of the ubiquinol-cytochrome c oxidoreductase (cytochrome b-c1 complex, complex III, CIII), a multisubunit enzyme composed of 11 subunits. The complex is composed of 3 respiratory subunits cytochrome b, cytochrome c1 and Rieske protein UQCRFS1, 2 core protein subunits UQCRC1/QCR1 and UQCRC2/QCR2, and 6 low-molecular weight protein subunits UQCRH/QCR6, UQCRB/QCR7, UQCRQ/QCR8, UQCR10/QCR9, UQCR11/QCR10 and subunit 9, the cleavage product of Rieske protein UQCRFS1. The complex exists as an obligatory dimer and forms supercomplexes (SCs) in the inner mitochondrial membrane with NADH-ubiquinone oxidoreductase (complex I, CI) and cytochrome c oxidase (complex IV, CIV), resulting in different assemblies (supercomplex SCI(1)III(2)IV(1) and megacomplex MCI(2)III(2)IV(2)).</text>
</comment>
<dbReference type="GeneID" id="103521457"/>
<dbReference type="InterPro" id="IPR036544">
    <property type="entry name" value="QCR7_sf"/>
</dbReference>
<dbReference type="InterPro" id="IPR003197">
    <property type="entry name" value="QCR7"/>
</dbReference>
<dbReference type="KEGG" id="dci:103521458"/>
<comment type="similarity">
    <text evidence="2 12">Belongs to the UQCRB/QCR7 family.</text>
</comment>
<dbReference type="OMA" id="PLAQWYT"/>
<accession>A0A1S3DMZ0</accession>
<evidence type="ECO:0000313" key="15">
    <source>
        <dbReference type="RefSeq" id="XP_008484792.1"/>
    </source>
</evidence>
<comment type="function">
    <text evidence="12">Component of the ubiquinol-cytochrome c oxidoreductase, a multisubunit transmembrane complex that is part of the mitochondrial electron transport chain which drives oxidative phosphorylation.</text>
</comment>
<keyword evidence="6 12" id="KW-0999">Mitochondrion inner membrane</keyword>
<proteinExistence type="inferred from homology"/>
<evidence type="ECO:0000313" key="16">
    <source>
        <dbReference type="RefSeq" id="XP_026687939.1"/>
    </source>
</evidence>
<dbReference type="FunFam" id="1.10.1090.10:FF:000001">
    <property type="entry name" value="Cytochrome b-c1 complex subunit 7"/>
    <property type="match status" value="1"/>
</dbReference>
<keyword evidence="13" id="KW-1185">Reference proteome</keyword>
<evidence type="ECO:0000256" key="12">
    <source>
        <dbReference type="PIRNR" id="PIRNR000022"/>
    </source>
</evidence>
<reference evidence="14 15" key="1">
    <citation type="submission" date="2025-04" db="UniProtKB">
        <authorList>
            <consortium name="RefSeq"/>
        </authorList>
    </citation>
    <scope>IDENTIFICATION</scope>
</reference>
<dbReference type="PANTHER" id="PTHR12022:SF0">
    <property type="entry name" value="CYTOCHROME B-C1 COMPLEX SUBUNIT 7"/>
    <property type="match status" value="1"/>
</dbReference>
<evidence type="ECO:0000256" key="9">
    <source>
        <dbReference type="ARBA" id="ARBA00023136"/>
    </source>
</evidence>
<dbReference type="RefSeq" id="XP_008484791.1">
    <property type="nucleotide sequence ID" value="XM_008486569.3"/>
</dbReference>
<keyword evidence="7 12" id="KW-0249">Electron transport</keyword>
<name>A0A1S3DMZ0_DIACI</name>
<dbReference type="STRING" id="121845.A0A1S3DMZ0"/>
<evidence type="ECO:0000256" key="8">
    <source>
        <dbReference type="ARBA" id="ARBA00023128"/>
    </source>
</evidence>
<keyword evidence="9 12" id="KW-0472">Membrane</keyword>
<evidence type="ECO:0000256" key="11">
    <source>
        <dbReference type="ARBA" id="ARBA00046393"/>
    </source>
</evidence>
<dbReference type="SUPFAM" id="SSF81524">
    <property type="entry name" value="14 kDa protein of cytochrome bc1 complex (Ubiquinol-cytochrome c reductase)"/>
    <property type="match status" value="1"/>
</dbReference>
<dbReference type="PIRSF" id="PIRSF000022">
    <property type="entry name" value="Bc1_14K"/>
    <property type="match status" value="1"/>
</dbReference>
<gene>
    <name evidence="15 16" type="primary">LOC103521458</name>
    <name evidence="14" type="synonym">LOC103521457</name>
</gene>
<dbReference type="GO" id="GO:0006122">
    <property type="term" value="P:mitochondrial electron transport, ubiquinol to cytochrome c"/>
    <property type="evidence" value="ECO:0007669"/>
    <property type="project" value="InterPro"/>
</dbReference>
<dbReference type="KEGG" id="dci:103521457"/>
<dbReference type="AlphaFoldDB" id="A0A1S3DMZ0"/>
<evidence type="ECO:0000256" key="7">
    <source>
        <dbReference type="ARBA" id="ARBA00022982"/>
    </source>
</evidence>
<protein>
    <recommendedName>
        <fullName evidence="3 12">Cytochrome b-c1 complex subunit 7</fullName>
    </recommendedName>
</protein>
<dbReference type="Gene3D" id="1.10.1090.10">
    <property type="entry name" value="Cytochrome b-c1 complex subunit 7"/>
    <property type="match status" value="1"/>
</dbReference>
<evidence type="ECO:0000256" key="2">
    <source>
        <dbReference type="ARBA" id="ARBA00008554"/>
    </source>
</evidence>
<dbReference type="PaxDb" id="121845-A0A1S3DMZ0"/>
<dbReference type="Proteomes" id="UP000079169">
    <property type="component" value="Unplaced"/>
</dbReference>
<dbReference type="GO" id="GO:0005743">
    <property type="term" value="C:mitochondrial inner membrane"/>
    <property type="evidence" value="ECO:0007669"/>
    <property type="project" value="UniProtKB-SubCell"/>
</dbReference>
<evidence type="ECO:0000256" key="6">
    <source>
        <dbReference type="ARBA" id="ARBA00022792"/>
    </source>
</evidence>
<comment type="subunit">
    <text evidence="10">Component of the ubiquinol-cytochrome c oxidoreductase (cytochrome b-c1 complex, complex III, CIII), a multisubunit enzyme composed of 3 respiratory subunits cytochrome b, cytochrome c1 and Rieske protein, 2 core protein subunits, and additional low-molecular weight protein subunits. The complex exists as an obligatory dimer and forms supercomplexes (SCs) in the inner mitochondrial membrane with cytochrome c oxidase (complex IV, CIV).</text>
</comment>
<dbReference type="GO" id="GO:0045275">
    <property type="term" value="C:respiratory chain complex III"/>
    <property type="evidence" value="ECO:0007669"/>
    <property type="project" value="InterPro"/>
</dbReference>
<dbReference type="OrthoDB" id="425749at2759"/>
<evidence type="ECO:0000256" key="10">
    <source>
        <dbReference type="ARBA" id="ARBA00038521"/>
    </source>
</evidence>
<dbReference type="RefSeq" id="XP_026687939.1">
    <property type="nucleotide sequence ID" value="XM_026832138.1"/>
</dbReference>
<dbReference type="PANTHER" id="PTHR12022">
    <property type="entry name" value="UBIQUINOL-CYTOCHROME C REDUCTASE COMPLEX 14 KD PROTEIN"/>
    <property type="match status" value="1"/>
</dbReference>
<evidence type="ECO:0000313" key="13">
    <source>
        <dbReference type="Proteomes" id="UP000079169"/>
    </source>
</evidence>
<dbReference type="RefSeq" id="XP_008484792.1">
    <property type="nucleotide sequence ID" value="XM_008486570.2"/>
</dbReference>